<dbReference type="InterPro" id="IPR051326">
    <property type="entry name" value="Kynurenine-oxoglutarate_AT"/>
</dbReference>
<accession>A0ABQ3HHQ8</accession>
<dbReference type="NCBIfam" id="NF005855">
    <property type="entry name" value="PRK07777.1"/>
    <property type="match status" value="1"/>
</dbReference>
<dbReference type="GO" id="GO:0008483">
    <property type="term" value="F:transaminase activity"/>
    <property type="evidence" value="ECO:0007669"/>
    <property type="project" value="UniProtKB-KW"/>
</dbReference>
<dbReference type="CDD" id="cd00609">
    <property type="entry name" value="AAT_like"/>
    <property type="match status" value="1"/>
</dbReference>
<reference evidence="8" key="1">
    <citation type="journal article" date="2019" name="Int. J. Syst. Evol. Microbiol.">
        <title>The Global Catalogue of Microorganisms (GCM) 10K type strain sequencing project: providing services to taxonomists for standard genome sequencing and annotation.</title>
        <authorList>
            <consortium name="The Broad Institute Genomics Platform"/>
            <consortium name="The Broad Institute Genome Sequencing Center for Infectious Disease"/>
            <person name="Wu L."/>
            <person name="Ma J."/>
        </authorList>
    </citation>
    <scope>NUCLEOTIDE SEQUENCE [LARGE SCALE GENOMIC DNA]</scope>
    <source>
        <strain evidence="8">CGMCC 1.12791</strain>
    </source>
</reference>
<evidence type="ECO:0000256" key="1">
    <source>
        <dbReference type="ARBA" id="ARBA00001933"/>
    </source>
</evidence>
<name>A0ABQ3HHQ8_9ACTN</name>
<dbReference type="Gene3D" id="3.90.1150.10">
    <property type="entry name" value="Aspartate Aminotransferase, domain 1"/>
    <property type="match status" value="1"/>
</dbReference>
<evidence type="ECO:0000256" key="2">
    <source>
        <dbReference type="ARBA" id="ARBA00022576"/>
    </source>
</evidence>
<feature type="domain" description="Aminotransferase class I/classII large" evidence="6">
    <location>
        <begin position="53"/>
        <end position="377"/>
    </location>
</feature>
<keyword evidence="4" id="KW-0663">Pyridoxal phosphate</keyword>
<organism evidence="7 8">
    <name type="scientific">Nocardioides flavus</name>
    <name type="common">ex Wang et al. 2016</name>
    <dbReference type="NCBI Taxonomy" id="2058780"/>
    <lineage>
        <taxon>Bacteria</taxon>
        <taxon>Bacillati</taxon>
        <taxon>Actinomycetota</taxon>
        <taxon>Actinomycetes</taxon>
        <taxon>Propionibacteriales</taxon>
        <taxon>Nocardioidaceae</taxon>
        <taxon>Nocardioides</taxon>
    </lineage>
</organism>
<dbReference type="Gene3D" id="3.40.640.10">
    <property type="entry name" value="Type I PLP-dependent aspartate aminotransferase-like (Major domain)"/>
    <property type="match status" value="1"/>
</dbReference>
<feature type="region of interest" description="Disordered" evidence="5">
    <location>
        <begin position="1"/>
        <end position="22"/>
    </location>
</feature>
<keyword evidence="2 7" id="KW-0032">Aminotransferase</keyword>
<evidence type="ECO:0000256" key="5">
    <source>
        <dbReference type="SAM" id="MobiDB-lite"/>
    </source>
</evidence>
<keyword evidence="3" id="KW-0808">Transferase</keyword>
<dbReference type="InterPro" id="IPR015421">
    <property type="entry name" value="PyrdxlP-dep_Trfase_major"/>
</dbReference>
<evidence type="ECO:0000256" key="4">
    <source>
        <dbReference type="ARBA" id="ARBA00022898"/>
    </source>
</evidence>
<dbReference type="Proteomes" id="UP000597341">
    <property type="component" value="Unassembled WGS sequence"/>
</dbReference>
<sequence>MAGRRGGGPIPPDGDRTNLEGMSATAPPLARRLAHVPPTVFSEMSALALRTGAINLGQGFPDVDGPASVVAAAEAALESGANQYAPGIGVPALRAAIARHQQRNYGLEVDPDREVVVTTGCTEAVAAALLGLVDPGDEVVVLEPYYDSYVAMLEMCGAQRRPVTLRAPAFRPDPDELRAAITDRTKLVLLNTPHNPTGTVLTGEELQLIADLAVEHDVLVVTDEVYEHLVFDGRAHVPIATLPGMWERTLTLSSAGKSYSFTGWKVGWATGPAPLVQAVLAAKQWLTFTSGSPLQPAVAHALDHEPDWPRALARDLQGRRDLLCDGLAAAGLTPRVPEGTYFVTTDVSHLGWADGRELCLALPERAGVVAIPTQGFYDDVDAGRHLVRWAFCKQPEVISEGLRRLAEADLHR</sequence>
<evidence type="ECO:0000259" key="6">
    <source>
        <dbReference type="Pfam" id="PF00155"/>
    </source>
</evidence>
<evidence type="ECO:0000256" key="3">
    <source>
        <dbReference type="ARBA" id="ARBA00022679"/>
    </source>
</evidence>
<protein>
    <submittedName>
        <fullName evidence="7">Aminotransferase</fullName>
    </submittedName>
</protein>
<dbReference type="InterPro" id="IPR015424">
    <property type="entry name" value="PyrdxlP-dep_Trfase"/>
</dbReference>
<dbReference type="InterPro" id="IPR004839">
    <property type="entry name" value="Aminotransferase_I/II_large"/>
</dbReference>
<dbReference type="InterPro" id="IPR015422">
    <property type="entry name" value="PyrdxlP-dep_Trfase_small"/>
</dbReference>
<proteinExistence type="predicted"/>
<dbReference type="PANTHER" id="PTHR43807">
    <property type="entry name" value="FI04487P"/>
    <property type="match status" value="1"/>
</dbReference>
<dbReference type="SUPFAM" id="SSF53383">
    <property type="entry name" value="PLP-dependent transferases"/>
    <property type="match status" value="1"/>
</dbReference>
<gene>
    <name evidence="7" type="ORF">GCM10011376_01940</name>
</gene>
<dbReference type="EMBL" id="BNAD01000001">
    <property type="protein sequence ID" value="GHE15137.1"/>
    <property type="molecule type" value="Genomic_DNA"/>
</dbReference>
<keyword evidence="8" id="KW-1185">Reference proteome</keyword>
<dbReference type="PANTHER" id="PTHR43807:SF20">
    <property type="entry name" value="FI04487P"/>
    <property type="match status" value="1"/>
</dbReference>
<evidence type="ECO:0000313" key="7">
    <source>
        <dbReference type="EMBL" id="GHE15137.1"/>
    </source>
</evidence>
<evidence type="ECO:0000313" key="8">
    <source>
        <dbReference type="Proteomes" id="UP000597341"/>
    </source>
</evidence>
<comment type="caution">
    <text evidence="7">The sequence shown here is derived from an EMBL/GenBank/DDBJ whole genome shotgun (WGS) entry which is preliminary data.</text>
</comment>
<dbReference type="Pfam" id="PF00155">
    <property type="entry name" value="Aminotran_1_2"/>
    <property type="match status" value="1"/>
</dbReference>
<comment type="cofactor">
    <cofactor evidence="1">
        <name>pyridoxal 5'-phosphate</name>
        <dbReference type="ChEBI" id="CHEBI:597326"/>
    </cofactor>
</comment>